<evidence type="ECO:0000256" key="2">
    <source>
        <dbReference type="ARBA" id="ARBA00006604"/>
    </source>
</evidence>
<dbReference type="UniPathway" id="UPA00138"/>
<evidence type="ECO:0000256" key="6">
    <source>
        <dbReference type="ARBA" id="ARBA00029321"/>
    </source>
</evidence>
<reference evidence="9 10" key="1">
    <citation type="journal article" date="2014" name="Antonie Van Leeuwenhoek">
        <title>Hyphomonas beringensis sp. nov. and Hyphomonas chukchiensis sp. nov., isolated from surface seawater of the Bering Sea and Chukchi Sea.</title>
        <authorList>
            <person name="Li C."/>
            <person name="Lai Q."/>
            <person name="Li G."/>
            <person name="Dong C."/>
            <person name="Wang J."/>
            <person name="Liao Y."/>
            <person name="Shao Z."/>
        </authorList>
    </citation>
    <scope>NUCLEOTIDE SEQUENCE [LARGE SCALE GENOMIC DNA]</scope>
    <source>
        <strain evidence="9 10">22II1-22F38</strain>
    </source>
</reference>
<keyword evidence="4 7" id="KW-0324">Glycolysis</keyword>
<dbReference type="InterPro" id="IPR035482">
    <property type="entry name" value="SIS_PGI_2"/>
</dbReference>
<comment type="pathway">
    <text evidence="1 7 8">Carbohydrate degradation; glycolysis; D-glyceraldehyde 3-phosphate and glycerone phosphate from D-glucose: step 2/4.</text>
</comment>
<comment type="function">
    <text evidence="7">Catalyzes the reversible isomerization of glucose-6-phosphate to fructose-6-phosphate.</text>
</comment>
<dbReference type="GO" id="GO:0006094">
    <property type="term" value="P:gluconeogenesis"/>
    <property type="evidence" value="ECO:0007669"/>
    <property type="project" value="UniProtKB-UniRule"/>
</dbReference>
<protein>
    <recommendedName>
        <fullName evidence="7">Glucose-6-phosphate isomerase</fullName>
        <shortName evidence="7">GPI</shortName>
        <ecNumber evidence="7">5.3.1.9</ecNumber>
    </recommendedName>
    <alternativeName>
        <fullName evidence="7">Phosphoglucose isomerase</fullName>
        <shortName evidence="7">PGI</shortName>
    </alternativeName>
    <alternativeName>
        <fullName evidence="7">Phosphohexose isomerase</fullName>
        <shortName evidence="7">PHI</shortName>
    </alternativeName>
</protein>
<dbReference type="Gene3D" id="3.40.50.10490">
    <property type="entry name" value="Glucose-6-phosphate isomerase like protein, domain 1"/>
    <property type="match status" value="2"/>
</dbReference>
<dbReference type="GO" id="GO:0097367">
    <property type="term" value="F:carbohydrate derivative binding"/>
    <property type="evidence" value="ECO:0007669"/>
    <property type="project" value="InterPro"/>
</dbReference>
<evidence type="ECO:0000256" key="5">
    <source>
        <dbReference type="ARBA" id="ARBA00023235"/>
    </source>
</evidence>
<dbReference type="HAMAP" id="MF_00473">
    <property type="entry name" value="G6P_isomerase"/>
    <property type="match status" value="1"/>
</dbReference>
<dbReference type="eggNOG" id="COG0166">
    <property type="taxonomic scope" value="Bacteria"/>
</dbReference>
<feature type="active site" evidence="7">
    <location>
        <position position="366"/>
    </location>
</feature>
<name>A0A059E0E5_9PROT</name>
<keyword evidence="5 7" id="KW-0413">Isomerase</keyword>
<dbReference type="GO" id="GO:0004347">
    <property type="term" value="F:glucose-6-phosphate isomerase activity"/>
    <property type="evidence" value="ECO:0007669"/>
    <property type="project" value="UniProtKB-UniRule"/>
</dbReference>
<proteinExistence type="inferred from homology"/>
<dbReference type="PROSITE" id="PS00174">
    <property type="entry name" value="P_GLUCOSE_ISOMERASE_2"/>
    <property type="match status" value="1"/>
</dbReference>
<dbReference type="PROSITE" id="PS51463">
    <property type="entry name" value="P_GLUCOSE_ISOMERASE_3"/>
    <property type="match status" value="1"/>
</dbReference>
<dbReference type="GO" id="GO:0051156">
    <property type="term" value="P:glucose 6-phosphate metabolic process"/>
    <property type="evidence" value="ECO:0007669"/>
    <property type="project" value="TreeGrafter"/>
</dbReference>
<keyword evidence="10" id="KW-1185">Reference proteome</keyword>
<evidence type="ECO:0000256" key="4">
    <source>
        <dbReference type="ARBA" id="ARBA00023152"/>
    </source>
</evidence>
<keyword evidence="3 7" id="KW-0312">Gluconeogenesis</keyword>
<comment type="catalytic activity">
    <reaction evidence="6 7 8">
        <text>alpha-D-glucose 6-phosphate = beta-D-fructose 6-phosphate</text>
        <dbReference type="Rhea" id="RHEA:11816"/>
        <dbReference type="ChEBI" id="CHEBI:57634"/>
        <dbReference type="ChEBI" id="CHEBI:58225"/>
        <dbReference type="EC" id="5.3.1.9"/>
    </reaction>
</comment>
<evidence type="ECO:0000256" key="8">
    <source>
        <dbReference type="RuleBase" id="RU000612"/>
    </source>
</evidence>
<evidence type="ECO:0000313" key="10">
    <source>
        <dbReference type="Proteomes" id="UP000024547"/>
    </source>
</evidence>
<dbReference type="Proteomes" id="UP000024547">
    <property type="component" value="Unassembled WGS sequence"/>
</dbReference>
<organism evidence="9 10">
    <name type="scientific">Hyphomonas atlantica</name>
    <dbReference type="NCBI Taxonomy" id="1280948"/>
    <lineage>
        <taxon>Bacteria</taxon>
        <taxon>Pseudomonadati</taxon>
        <taxon>Pseudomonadota</taxon>
        <taxon>Alphaproteobacteria</taxon>
        <taxon>Hyphomonadales</taxon>
        <taxon>Hyphomonadaceae</taxon>
        <taxon>Hyphomonas</taxon>
    </lineage>
</organism>
<comment type="caution">
    <text evidence="9">The sequence shown here is derived from an EMBL/GenBank/DDBJ whole genome shotgun (WGS) entry which is preliminary data.</text>
</comment>
<accession>A0A059E0E5</accession>
<evidence type="ECO:0000256" key="7">
    <source>
        <dbReference type="HAMAP-Rule" id="MF_00473"/>
    </source>
</evidence>
<dbReference type="GO" id="GO:0006096">
    <property type="term" value="P:glycolytic process"/>
    <property type="evidence" value="ECO:0007669"/>
    <property type="project" value="UniProtKB-UniRule"/>
</dbReference>
<evidence type="ECO:0000256" key="3">
    <source>
        <dbReference type="ARBA" id="ARBA00022432"/>
    </source>
</evidence>
<dbReference type="CDD" id="cd05016">
    <property type="entry name" value="SIS_PGI_2"/>
    <property type="match status" value="1"/>
</dbReference>
<evidence type="ECO:0000256" key="1">
    <source>
        <dbReference type="ARBA" id="ARBA00004926"/>
    </source>
</evidence>
<dbReference type="PATRIC" id="fig|1280948.3.peg.2033"/>
<dbReference type="NCBIfam" id="NF001211">
    <property type="entry name" value="PRK00179.1"/>
    <property type="match status" value="1"/>
</dbReference>
<sequence length="518" mass="56171">MIDDLTLHADRLARTPLKKLADARATSSRLNACGWSIDLSRQFLDAESTAALQQFGDSSGLQDAADKMFAGDIVNPSENRPALHWALRAQSSLSGEAESVRQSVLPALAFARDVASGAVTSSTGERFNAVLHIGIGGSDFGPRLIADAFQDHASDEIDLRFCANVDPFDLDRAIAGLNPERTLVIGVSKSFGTEETLYNLARARKWLEATIGDKSQQHLALVTANPDRAKNWLDGREAHVFDMPLSVGGRFSLWSAASLACMIYLGADVFEDILTGAADMDEHVRTTSMAQNAAMQLALLDYWNATIRKEKMRVLLAYANRLRMLPTYLQQLEMESNGKSVGPHGDAVSGATAPALWGGEGSVGQHSYHQWLHQGSQDVPCEFILAPDRNRDAEGVKALTAHALAQAEVLANGRTLEEVKQEEPDLTDEVARQKVHAGGRASTFFAHSQFEPQAFGSLVALYEHRTYFAGHLWGLNPFDQWGVERGKTMASRLKPAVAGEATAADTVTNSLIAMITGN</sequence>
<dbReference type="EC" id="5.3.1.9" evidence="7"/>
<dbReference type="RefSeq" id="WP_035552048.1">
    <property type="nucleotide sequence ID" value="NZ_AWFH01000023.1"/>
</dbReference>
<dbReference type="CDD" id="cd05015">
    <property type="entry name" value="SIS_PGI_1"/>
    <property type="match status" value="1"/>
</dbReference>
<dbReference type="UniPathway" id="UPA00109">
    <property type="reaction ID" value="UER00181"/>
</dbReference>
<feature type="active site" description="Proton donor" evidence="7">
    <location>
        <position position="335"/>
    </location>
</feature>
<comment type="pathway">
    <text evidence="7">Carbohydrate biosynthesis; gluconeogenesis.</text>
</comment>
<dbReference type="PRINTS" id="PR00662">
    <property type="entry name" value="G6PISOMERASE"/>
</dbReference>
<keyword evidence="7" id="KW-0963">Cytoplasm</keyword>
<dbReference type="STRING" id="1280948.HY36_04870"/>
<dbReference type="EMBL" id="AWFH01000023">
    <property type="protein sequence ID" value="KCZ60315.1"/>
    <property type="molecule type" value="Genomic_DNA"/>
</dbReference>
<dbReference type="GeneID" id="92501046"/>
<gene>
    <name evidence="7" type="primary">pgi</name>
    <name evidence="9" type="ORF">HY36_04870</name>
</gene>
<dbReference type="InterPro" id="IPR023096">
    <property type="entry name" value="G6P_Isomerase_C"/>
</dbReference>
<dbReference type="InterPro" id="IPR046348">
    <property type="entry name" value="SIS_dom_sf"/>
</dbReference>
<dbReference type="Gene3D" id="1.10.1390.10">
    <property type="match status" value="1"/>
</dbReference>
<dbReference type="InterPro" id="IPR018189">
    <property type="entry name" value="Phosphoglucose_isomerase_CS"/>
</dbReference>
<dbReference type="PANTHER" id="PTHR11469:SF1">
    <property type="entry name" value="GLUCOSE-6-PHOSPHATE ISOMERASE"/>
    <property type="match status" value="1"/>
</dbReference>
<dbReference type="GO" id="GO:0048029">
    <property type="term" value="F:monosaccharide binding"/>
    <property type="evidence" value="ECO:0007669"/>
    <property type="project" value="TreeGrafter"/>
</dbReference>
<dbReference type="Pfam" id="PF00342">
    <property type="entry name" value="PGI"/>
    <property type="match status" value="1"/>
</dbReference>
<dbReference type="AlphaFoldDB" id="A0A059E0E5"/>
<evidence type="ECO:0000313" key="9">
    <source>
        <dbReference type="EMBL" id="KCZ60315.1"/>
    </source>
</evidence>
<dbReference type="SUPFAM" id="SSF53697">
    <property type="entry name" value="SIS domain"/>
    <property type="match status" value="1"/>
</dbReference>
<comment type="subcellular location">
    <subcellularLocation>
        <location evidence="7">Cytoplasm</location>
    </subcellularLocation>
</comment>
<dbReference type="InterPro" id="IPR001672">
    <property type="entry name" value="G6P_Isomerase"/>
</dbReference>
<dbReference type="OrthoDB" id="140919at2"/>
<dbReference type="InterPro" id="IPR035476">
    <property type="entry name" value="SIS_PGI_1"/>
</dbReference>
<comment type="similarity">
    <text evidence="2 7 8">Belongs to the GPI family.</text>
</comment>
<feature type="active site" evidence="7">
    <location>
        <position position="487"/>
    </location>
</feature>
<dbReference type="PANTHER" id="PTHR11469">
    <property type="entry name" value="GLUCOSE-6-PHOSPHATE ISOMERASE"/>
    <property type="match status" value="1"/>
</dbReference>
<dbReference type="GO" id="GO:0005829">
    <property type="term" value="C:cytosol"/>
    <property type="evidence" value="ECO:0007669"/>
    <property type="project" value="TreeGrafter"/>
</dbReference>